<dbReference type="AlphaFoldDB" id="A0A1K2HWI2"/>
<accession>A0A1K2HWI2</accession>
<dbReference type="InterPro" id="IPR012703">
    <property type="entry name" value="NH2EtPonate_pyrv_transaminase"/>
</dbReference>
<dbReference type="InterPro" id="IPR000192">
    <property type="entry name" value="Aminotrans_V_dom"/>
</dbReference>
<evidence type="ECO:0000256" key="1">
    <source>
        <dbReference type="ARBA" id="ARBA00001933"/>
    </source>
</evidence>
<dbReference type="InterPro" id="IPR015422">
    <property type="entry name" value="PyrdxlP-dep_Trfase_small"/>
</dbReference>
<comment type="catalytic activity">
    <reaction evidence="6 7">
        <text>(2-aminoethyl)phosphonate + pyruvate = phosphonoacetaldehyde + L-alanine</text>
        <dbReference type="Rhea" id="RHEA:17021"/>
        <dbReference type="ChEBI" id="CHEBI:15361"/>
        <dbReference type="ChEBI" id="CHEBI:57418"/>
        <dbReference type="ChEBI" id="CHEBI:57972"/>
        <dbReference type="ChEBI" id="CHEBI:58383"/>
        <dbReference type="EC" id="2.6.1.37"/>
    </reaction>
</comment>
<evidence type="ECO:0000313" key="12">
    <source>
        <dbReference type="Proteomes" id="UP000183447"/>
    </source>
</evidence>
<dbReference type="RefSeq" id="WP_072340649.1">
    <property type="nucleotide sequence ID" value="NZ_FPKU01000001.1"/>
</dbReference>
<dbReference type="PANTHER" id="PTHR42778">
    <property type="entry name" value="2-AMINOETHYLPHOSPHONATE--PYRUVATE TRANSAMINASE"/>
    <property type="match status" value="1"/>
</dbReference>
<dbReference type="GO" id="GO:0019700">
    <property type="term" value="P:organic phosphonate catabolic process"/>
    <property type="evidence" value="ECO:0007669"/>
    <property type="project" value="InterPro"/>
</dbReference>
<gene>
    <name evidence="7" type="primary">phnW</name>
    <name evidence="11" type="ORF">SAMN02983003_1605</name>
</gene>
<sequence>MEIERRHEHYLLTPGPLTVPMATKQQMLVDRSPNSPEFAQLTRDICNYVLEIANGTETHVCVPLQGSATYGNEAAVQTLVPRDGKLLVIQNGYYGVRLVEMARGLRLNHVVLELPLLPLPSREDIEGVLAEHPDITHIMLCHAETGTGVLNPIEMVAEVAREHGKRLIVDAVASFGGFAIDVAGLDLEAVVISPNKCLESVPGVALVIVNKKSLEASAGRSGSVTLDLHAQCKMMSETGAWRWTPPTHVIGALGEAVRRHRAEGGIPARGARYRSNWRILVDGLRQRGFTTLLPDDVAVPIIVTVHDPKHPNYQFSRFYEALQKQGITIFPGRLTSAGTFRIGVMGDLQASDMYVILSAIDTALAEIGVTV</sequence>
<evidence type="ECO:0000313" key="11">
    <source>
        <dbReference type="EMBL" id="SFZ83368.1"/>
    </source>
</evidence>
<dbReference type="EMBL" id="FPKU01000001">
    <property type="protein sequence ID" value="SFZ83368.1"/>
    <property type="molecule type" value="Genomic_DNA"/>
</dbReference>
<feature type="modified residue" description="N6-(pyridoxal phosphate)lysine" evidence="7 9">
    <location>
        <position position="196"/>
    </location>
</feature>
<dbReference type="EC" id="2.6.1.37" evidence="7"/>
<evidence type="ECO:0000256" key="9">
    <source>
        <dbReference type="PIRSR" id="PIRSR000524-50"/>
    </source>
</evidence>
<dbReference type="Proteomes" id="UP000183447">
    <property type="component" value="Unassembled WGS sequence"/>
</dbReference>
<comment type="cofactor">
    <cofactor evidence="1 7 9">
        <name>pyridoxal 5'-phosphate</name>
        <dbReference type="ChEBI" id="CHEBI:597326"/>
    </cofactor>
</comment>
<dbReference type="SUPFAM" id="SSF53383">
    <property type="entry name" value="PLP-dependent transferases"/>
    <property type="match status" value="1"/>
</dbReference>
<dbReference type="NCBIfam" id="TIGR03301">
    <property type="entry name" value="PhnW-AepZ"/>
    <property type="match status" value="1"/>
</dbReference>
<comment type="similarity">
    <text evidence="7">Belongs to the class-V pyridoxal-phosphate-dependent aminotransferase family. PhnW subfamily.</text>
</comment>
<dbReference type="InterPro" id="IPR015424">
    <property type="entry name" value="PyrdxlP-dep_Trfase"/>
</dbReference>
<feature type="domain" description="Aminotransferase class V" evidence="10">
    <location>
        <begin position="51"/>
        <end position="336"/>
    </location>
</feature>
<comment type="function">
    <text evidence="7">Involved in phosphonate degradation.</text>
</comment>
<dbReference type="InterPro" id="IPR015421">
    <property type="entry name" value="PyrdxlP-dep_Trfase_major"/>
</dbReference>
<dbReference type="Gene3D" id="3.40.640.10">
    <property type="entry name" value="Type I PLP-dependent aspartate aminotransferase-like (Major domain)"/>
    <property type="match status" value="1"/>
</dbReference>
<evidence type="ECO:0000256" key="5">
    <source>
        <dbReference type="ARBA" id="ARBA00023317"/>
    </source>
</evidence>
<protein>
    <recommendedName>
        <fullName evidence="7">2-aminoethylphosphonate--pyruvate transaminase</fullName>
        <ecNumber evidence="7">2.6.1.37</ecNumber>
    </recommendedName>
    <alternativeName>
        <fullName evidence="7">2-aminoethylphosphonate aminotransferase</fullName>
    </alternativeName>
    <alternativeName>
        <fullName evidence="7">AEP transaminase</fullName>
        <shortName evidence="7">AEPT</shortName>
    </alternativeName>
</protein>
<dbReference type="NCBIfam" id="NF010006">
    <property type="entry name" value="PRK13479.1"/>
    <property type="match status" value="1"/>
</dbReference>
<evidence type="ECO:0000256" key="3">
    <source>
        <dbReference type="ARBA" id="ARBA00022679"/>
    </source>
</evidence>
<dbReference type="InterPro" id="IPR024169">
    <property type="entry name" value="SP_NH2Trfase/AEP_transaminase"/>
</dbReference>
<keyword evidence="4 7" id="KW-0663">Pyridoxal phosphate</keyword>
<keyword evidence="12" id="KW-1185">Reference proteome</keyword>
<dbReference type="PANTHER" id="PTHR42778:SF1">
    <property type="entry name" value="2-AMINOETHYLPHOSPHONATE--PYRUVATE TRANSAMINASE"/>
    <property type="match status" value="1"/>
</dbReference>
<organism evidence="11 12">
    <name type="scientific">Devosia enhydra</name>
    <dbReference type="NCBI Taxonomy" id="665118"/>
    <lineage>
        <taxon>Bacteria</taxon>
        <taxon>Pseudomonadati</taxon>
        <taxon>Pseudomonadota</taxon>
        <taxon>Alphaproteobacteria</taxon>
        <taxon>Hyphomicrobiales</taxon>
        <taxon>Devosiaceae</taxon>
        <taxon>Devosia</taxon>
    </lineage>
</organism>
<comment type="subunit">
    <text evidence="7">Homodimer.</text>
</comment>
<evidence type="ECO:0000256" key="8">
    <source>
        <dbReference type="PIRSR" id="PIRSR000524-1"/>
    </source>
</evidence>
<keyword evidence="3 7" id="KW-0808">Transferase</keyword>
<dbReference type="Pfam" id="PF00266">
    <property type="entry name" value="Aminotran_5"/>
    <property type="match status" value="1"/>
</dbReference>
<evidence type="ECO:0000256" key="7">
    <source>
        <dbReference type="HAMAP-Rule" id="MF_01376"/>
    </source>
</evidence>
<dbReference type="OrthoDB" id="389074at2"/>
<dbReference type="PIRSF" id="PIRSF000524">
    <property type="entry name" value="SPT"/>
    <property type="match status" value="1"/>
</dbReference>
<evidence type="ECO:0000259" key="10">
    <source>
        <dbReference type="Pfam" id="PF00266"/>
    </source>
</evidence>
<keyword evidence="2 7" id="KW-0032">Aminotransferase</keyword>
<evidence type="ECO:0000256" key="6">
    <source>
        <dbReference type="ARBA" id="ARBA00049460"/>
    </source>
</evidence>
<evidence type="ECO:0000256" key="4">
    <source>
        <dbReference type="ARBA" id="ARBA00022898"/>
    </source>
</evidence>
<reference evidence="11 12" key="1">
    <citation type="submission" date="2016-11" db="EMBL/GenBank/DDBJ databases">
        <authorList>
            <person name="Jaros S."/>
            <person name="Januszkiewicz K."/>
            <person name="Wedrychowicz H."/>
        </authorList>
    </citation>
    <scope>NUCLEOTIDE SEQUENCE [LARGE SCALE GENOMIC DNA]</scope>
    <source>
        <strain evidence="11 12">ATCC 23634</strain>
    </source>
</reference>
<evidence type="ECO:0000256" key="2">
    <source>
        <dbReference type="ARBA" id="ARBA00022576"/>
    </source>
</evidence>
<dbReference type="HAMAP" id="MF_01376">
    <property type="entry name" value="PhnW_aminotrans_5"/>
    <property type="match status" value="1"/>
</dbReference>
<dbReference type="Gene3D" id="3.90.1150.10">
    <property type="entry name" value="Aspartate Aminotransferase, domain 1"/>
    <property type="match status" value="1"/>
</dbReference>
<dbReference type="GO" id="GO:0047304">
    <property type="term" value="F:2-aminoethylphosphonate-pyruvate transaminase activity"/>
    <property type="evidence" value="ECO:0007669"/>
    <property type="project" value="UniProtKB-UniRule"/>
</dbReference>
<feature type="binding site" evidence="8">
    <location>
        <position position="341"/>
    </location>
    <ligand>
        <name>substrate</name>
    </ligand>
</feature>
<dbReference type="STRING" id="665118.SAMN02983003_1605"/>
<name>A0A1K2HWI2_9HYPH</name>
<keyword evidence="5 7" id="KW-0670">Pyruvate</keyword>
<proteinExistence type="inferred from homology"/>